<dbReference type="Pfam" id="PF11069">
    <property type="entry name" value="CFAP298"/>
    <property type="match status" value="1"/>
</dbReference>
<proteinExistence type="predicted"/>
<evidence type="ECO:0000256" key="1">
    <source>
        <dbReference type="SAM" id="MobiDB-lite"/>
    </source>
</evidence>
<protein>
    <submittedName>
        <fullName evidence="2">Uncharacterized protein</fullName>
    </submittedName>
</protein>
<feature type="region of interest" description="Disordered" evidence="1">
    <location>
        <begin position="243"/>
        <end position="289"/>
    </location>
</feature>
<dbReference type="PANTHER" id="PTHR13238:SF7">
    <property type="match status" value="1"/>
</dbReference>
<dbReference type="InterPro" id="IPR021298">
    <property type="entry name" value="CFAP298"/>
</dbReference>
<sequence>MVQLTVKGTKHPDEFLFLCKCSDTCGDLAAKLVAIQNLRHRVRLQLYSASDLQAAAERAAPEVAPKFKERVEAINADTKNPRFIVGDDTYANYWTELRDFAERLFPSECVHGDGKSADDLKAAIDKLYELHENPDIDEDFRLHVYHCRAMLDPDYRPHEALDEATAAMWFAGKLMANDDTIGKYCGNNDKSRLTVKLAAKDGVAPSKEPRVDYNQQRELHKHFAARKEEFAKLEESELRDLAMARAKQERKDAALPPGAGARGEPRLNLDGVRPIKSNAEVTVRDASDE</sequence>
<organism evidence="2">
    <name type="scientific">Neobodo designis</name>
    <name type="common">Flagellated protozoan</name>
    <name type="synonym">Bodo designis</name>
    <dbReference type="NCBI Taxonomy" id="312471"/>
    <lineage>
        <taxon>Eukaryota</taxon>
        <taxon>Discoba</taxon>
        <taxon>Euglenozoa</taxon>
        <taxon>Kinetoplastea</taxon>
        <taxon>Metakinetoplastina</taxon>
        <taxon>Neobodonida</taxon>
        <taxon>Neobodo</taxon>
    </lineage>
</organism>
<dbReference type="EMBL" id="HBGF01024911">
    <property type="protein sequence ID" value="CAD9119371.1"/>
    <property type="molecule type" value="Transcribed_RNA"/>
</dbReference>
<dbReference type="GO" id="GO:0003352">
    <property type="term" value="P:regulation of cilium movement"/>
    <property type="evidence" value="ECO:0007669"/>
    <property type="project" value="InterPro"/>
</dbReference>
<evidence type="ECO:0000313" key="2">
    <source>
        <dbReference type="EMBL" id="CAD9119371.1"/>
    </source>
</evidence>
<dbReference type="PANTHER" id="PTHR13238">
    <property type="entry name" value="PROTEIN C21ORF59"/>
    <property type="match status" value="1"/>
</dbReference>
<dbReference type="AlphaFoldDB" id="A0A7S1Q456"/>
<gene>
    <name evidence="2" type="ORF">NDES1114_LOCUS16506</name>
</gene>
<feature type="compositionally biased region" description="Basic and acidic residues" evidence="1">
    <location>
        <begin position="243"/>
        <end position="253"/>
    </location>
</feature>
<reference evidence="2" key="1">
    <citation type="submission" date="2021-01" db="EMBL/GenBank/DDBJ databases">
        <authorList>
            <person name="Corre E."/>
            <person name="Pelletier E."/>
            <person name="Niang G."/>
            <person name="Scheremetjew M."/>
            <person name="Finn R."/>
            <person name="Kale V."/>
            <person name="Holt S."/>
            <person name="Cochrane G."/>
            <person name="Meng A."/>
            <person name="Brown T."/>
            <person name="Cohen L."/>
        </authorList>
    </citation>
    <scope>NUCLEOTIDE SEQUENCE</scope>
    <source>
        <strain evidence="2">CCAP 1951/1</strain>
    </source>
</reference>
<accession>A0A7S1Q456</accession>
<name>A0A7S1Q456_NEODS</name>